<organism evidence="3 4">
    <name type="scientific">Alistipes onderdonkii</name>
    <dbReference type="NCBI Taxonomy" id="328813"/>
    <lineage>
        <taxon>Bacteria</taxon>
        <taxon>Pseudomonadati</taxon>
        <taxon>Bacteroidota</taxon>
        <taxon>Bacteroidia</taxon>
        <taxon>Bacteroidales</taxon>
        <taxon>Rikenellaceae</taxon>
        <taxon>Alistipes</taxon>
    </lineage>
</organism>
<dbReference type="Proteomes" id="UP000323119">
    <property type="component" value="Unassembled WGS sequence"/>
</dbReference>
<name>A0A9P3ZLC6_9BACT</name>
<gene>
    <name evidence="3" type="ORF">F2S36_00755</name>
</gene>
<reference evidence="3 4" key="1">
    <citation type="journal article" date="2019" name="Nat. Med.">
        <title>A library of human gut bacterial isolates paired with longitudinal multiomics data enables mechanistic microbiome research.</title>
        <authorList>
            <person name="Poyet M."/>
            <person name="Groussin M."/>
            <person name="Gibbons S.M."/>
            <person name="Avila-Pacheco J."/>
            <person name="Jiang X."/>
            <person name="Kearney S.M."/>
            <person name="Perrotta A.R."/>
            <person name="Berdy B."/>
            <person name="Zhao S."/>
            <person name="Lieberman T.D."/>
            <person name="Swanson P.K."/>
            <person name="Smith M."/>
            <person name="Roesemann S."/>
            <person name="Alexander J.E."/>
            <person name="Rich S.A."/>
            <person name="Livny J."/>
            <person name="Vlamakis H."/>
            <person name="Clish C."/>
            <person name="Bullock K."/>
            <person name="Deik A."/>
            <person name="Scott J."/>
            <person name="Pierce K.A."/>
            <person name="Xavier R.J."/>
            <person name="Alm E.J."/>
        </authorList>
    </citation>
    <scope>NUCLEOTIDE SEQUENCE [LARGE SCALE GENOMIC DNA]</scope>
    <source>
        <strain evidence="3 4">BIOML-A204</strain>
    </source>
</reference>
<evidence type="ECO:0000259" key="2">
    <source>
        <dbReference type="Pfam" id="PF12773"/>
    </source>
</evidence>
<evidence type="ECO:0000256" key="1">
    <source>
        <dbReference type="SAM" id="MobiDB-lite"/>
    </source>
</evidence>
<accession>A0A9P3ZLC6</accession>
<dbReference type="AlphaFoldDB" id="A0A9P3ZLC6"/>
<sequence>MKCQNCNSELLEDAKFCTTCGTPVAVVSAGPVCPKCNAPLLEDAKFCTTCGAAVESAAAEAPQAPDGQAAGGGELATVKQKIFWNIQKGEVACRVNESEFIRYDSAQGLIVNDGTTAYIKANGKVLAEIHGGIYDFVDPDELKRVLESRTGGAAGLMAGSGRFLINALLGRRVKDKFDDKDAPERQRSLDAVIESMKRHEAFSLLLKLDKSFSLVFGSGTAEDMAEFRPMSVRTKLLDLQVGLRVIFRIADFNRFAEYFLTDEPVATTRRIAEKLQPVMQNAVQAVMQDRQVEGTSIPAEVAEAITARIAASGDQFYGLALERVAEVVASNEDLERLRSLSRELYLSEQELDYLRRTNDFRNRLAAETNSQAIADARSDMQLYEGLQQVNKDRLLADDELDKFYTVLSREKRIRDARSEDEVEAALADIEKTGLLREEDVDNLRIDVAERRYRRGEAIKLMQLRDRIEFEKVRTAGEGQVAVEQMRQGLELQELTLAHRKREDEYSDERRARERELQRADRQSEIELDNAEMDAQIERLRKVKELNREDKKMDLDHEREMERLKQEALDKKARMTAEQLMAVAAGENLDSQAAVKFAESFSAGKNAEQVQQAADARIADSQRHEDRMLEMMREMKDMATTMTGHIVQNKDAERDRYRERMERQEDRVDKTQDSALEYATRNNQQAAAKPQAQAPQSVGRVCPDCGTVAVQGVRFCANCGRDLK</sequence>
<evidence type="ECO:0000313" key="4">
    <source>
        <dbReference type="Proteomes" id="UP000323119"/>
    </source>
</evidence>
<dbReference type="Pfam" id="PF12773">
    <property type="entry name" value="DZR"/>
    <property type="match status" value="1"/>
</dbReference>
<dbReference type="RefSeq" id="WP_055202934.1">
    <property type="nucleotide sequence ID" value="NZ_JADMQE010000003.1"/>
</dbReference>
<feature type="region of interest" description="Disordered" evidence="1">
    <location>
        <begin position="648"/>
        <end position="671"/>
    </location>
</feature>
<dbReference type="EMBL" id="VVUY01000001">
    <property type="protein sequence ID" value="KAA2564301.1"/>
    <property type="molecule type" value="Genomic_DNA"/>
</dbReference>
<dbReference type="InterPro" id="IPR025874">
    <property type="entry name" value="DZR"/>
</dbReference>
<feature type="domain" description="DZANK-type" evidence="2">
    <location>
        <begin position="3"/>
        <end position="51"/>
    </location>
</feature>
<protein>
    <submittedName>
        <fullName evidence="3">Zinc-ribbon domain-containing protein</fullName>
    </submittedName>
</protein>
<proteinExistence type="predicted"/>
<evidence type="ECO:0000313" key="3">
    <source>
        <dbReference type="EMBL" id="KAA2564301.1"/>
    </source>
</evidence>
<comment type="caution">
    <text evidence="3">The sequence shown here is derived from an EMBL/GenBank/DDBJ whole genome shotgun (WGS) entry which is preliminary data.</text>
</comment>